<proteinExistence type="predicted"/>
<reference evidence="1" key="2">
    <citation type="journal article" date="2015" name="Data Brief">
        <title>Shoot transcriptome of the giant reed, Arundo donax.</title>
        <authorList>
            <person name="Barrero R.A."/>
            <person name="Guerrero F.D."/>
            <person name="Moolhuijzen P."/>
            <person name="Goolsby J.A."/>
            <person name="Tidwell J."/>
            <person name="Bellgard S.E."/>
            <person name="Bellgard M.I."/>
        </authorList>
    </citation>
    <scope>NUCLEOTIDE SEQUENCE</scope>
    <source>
        <tissue evidence="1">Shoot tissue taken approximately 20 cm above the soil surface</tissue>
    </source>
</reference>
<evidence type="ECO:0000313" key="1">
    <source>
        <dbReference type="EMBL" id="JAD82641.1"/>
    </source>
</evidence>
<sequence>MYLKLRIKAGIIYTHQCQVKQKERAYDFFLVESIFFHLIQANDLIHYFFSINSFMYSLIEH</sequence>
<name>A0A0A9D4C9_ARUDO</name>
<protein>
    <submittedName>
        <fullName evidence="1">Uncharacterized protein</fullName>
    </submittedName>
</protein>
<accession>A0A0A9D4C9</accession>
<organism evidence="1">
    <name type="scientific">Arundo donax</name>
    <name type="common">Giant reed</name>
    <name type="synonym">Donax arundinaceus</name>
    <dbReference type="NCBI Taxonomy" id="35708"/>
    <lineage>
        <taxon>Eukaryota</taxon>
        <taxon>Viridiplantae</taxon>
        <taxon>Streptophyta</taxon>
        <taxon>Embryophyta</taxon>
        <taxon>Tracheophyta</taxon>
        <taxon>Spermatophyta</taxon>
        <taxon>Magnoliopsida</taxon>
        <taxon>Liliopsida</taxon>
        <taxon>Poales</taxon>
        <taxon>Poaceae</taxon>
        <taxon>PACMAD clade</taxon>
        <taxon>Arundinoideae</taxon>
        <taxon>Arundineae</taxon>
        <taxon>Arundo</taxon>
    </lineage>
</organism>
<dbReference type="AlphaFoldDB" id="A0A0A9D4C9"/>
<reference evidence="1" key="1">
    <citation type="submission" date="2014-09" db="EMBL/GenBank/DDBJ databases">
        <authorList>
            <person name="Magalhaes I.L.F."/>
            <person name="Oliveira U."/>
            <person name="Santos F.R."/>
            <person name="Vidigal T.H.D.A."/>
            <person name="Brescovit A.D."/>
            <person name="Santos A.J."/>
        </authorList>
    </citation>
    <scope>NUCLEOTIDE SEQUENCE</scope>
    <source>
        <tissue evidence="1">Shoot tissue taken approximately 20 cm above the soil surface</tissue>
    </source>
</reference>
<dbReference type="EMBL" id="GBRH01215254">
    <property type="protein sequence ID" value="JAD82641.1"/>
    <property type="molecule type" value="Transcribed_RNA"/>
</dbReference>